<dbReference type="EC" id="1.3.5.2" evidence="6"/>
<comment type="subcellular location">
    <subcellularLocation>
        <location evidence="3">Membrane</location>
    </subcellularLocation>
</comment>
<dbReference type="AlphaFoldDB" id="A0A6J6N0Z5"/>
<keyword evidence="8" id="KW-0288">FMN</keyword>
<dbReference type="UniPathway" id="UPA00070">
    <property type="reaction ID" value="UER00946"/>
</dbReference>
<keyword evidence="10" id="KW-0560">Oxidoreductase</keyword>
<evidence type="ECO:0000256" key="3">
    <source>
        <dbReference type="ARBA" id="ARBA00004370"/>
    </source>
</evidence>
<evidence type="ECO:0000259" key="13">
    <source>
        <dbReference type="Pfam" id="PF01180"/>
    </source>
</evidence>
<comment type="function">
    <text evidence="2">Catalyzes the conversion of dihydroorotate to orotate with quinone as electron acceptor.</text>
</comment>
<proteinExistence type="inferred from homology"/>
<evidence type="ECO:0000256" key="5">
    <source>
        <dbReference type="ARBA" id="ARBA00005359"/>
    </source>
</evidence>
<dbReference type="InterPro" id="IPR005719">
    <property type="entry name" value="Dihydroorotate_DH_2"/>
</dbReference>
<evidence type="ECO:0000256" key="10">
    <source>
        <dbReference type="ARBA" id="ARBA00023002"/>
    </source>
</evidence>
<dbReference type="InterPro" id="IPR001295">
    <property type="entry name" value="Dihydroorotate_DH_CS"/>
</dbReference>
<gene>
    <name evidence="14" type="ORF">UFOPK2373_00168</name>
</gene>
<dbReference type="NCBIfam" id="TIGR01036">
    <property type="entry name" value="pyrD_sub2"/>
    <property type="match status" value="1"/>
</dbReference>
<dbReference type="Gene3D" id="3.20.20.70">
    <property type="entry name" value="Aldolase class I"/>
    <property type="match status" value="1"/>
</dbReference>
<dbReference type="GO" id="GO:0106430">
    <property type="term" value="F:dihydroorotate dehydrogenase (quinone) activity"/>
    <property type="evidence" value="ECO:0007669"/>
    <property type="project" value="UniProtKB-EC"/>
</dbReference>
<keyword evidence="7" id="KW-0285">Flavoprotein</keyword>
<protein>
    <recommendedName>
        <fullName evidence="6">dihydroorotate dehydrogenase (quinone)</fullName>
        <ecNumber evidence="6">1.3.5.2</ecNumber>
    </recommendedName>
</protein>
<dbReference type="GO" id="GO:0005737">
    <property type="term" value="C:cytoplasm"/>
    <property type="evidence" value="ECO:0007669"/>
    <property type="project" value="InterPro"/>
</dbReference>
<dbReference type="GO" id="GO:0006207">
    <property type="term" value="P:'de novo' pyrimidine nucleobase biosynthetic process"/>
    <property type="evidence" value="ECO:0007669"/>
    <property type="project" value="InterPro"/>
</dbReference>
<accession>A0A6J6N0Z5</accession>
<dbReference type="InterPro" id="IPR013785">
    <property type="entry name" value="Aldolase_TIM"/>
</dbReference>
<evidence type="ECO:0000313" key="14">
    <source>
        <dbReference type="EMBL" id="CAB4679822.1"/>
    </source>
</evidence>
<dbReference type="PANTHER" id="PTHR48109:SF4">
    <property type="entry name" value="DIHYDROOROTATE DEHYDROGENASE (QUINONE), MITOCHONDRIAL"/>
    <property type="match status" value="1"/>
</dbReference>
<evidence type="ECO:0000256" key="1">
    <source>
        <dbReference type="ARBA" id="ARBA00001917"/>
    </source>
</evidence>
<dbReference type="PANTHER" id="PTHR48109">
    <property type="entry name" value="DIHYDROOROTATE DEHYDROGENASE (QUINONE), MITOCHONDRIAL-RELATED"/>
    <property type="match status" value="1"/>
</dbReference>
<evidence type="ECO:0000256" key="4">
    <source>
        <dbReference type="ARBA" id="ARBA00005161"/>
    </source>
</evidence>
<dbReference type="InterPro" id="IPR050074">
    <property type="entry name" value="DHO_dehydrogenase"/>
</dbReference>
<dbReference type="HAMAP" id="MF_00225">
    <property type="entry name" value="DHO_dh_type2"/>
    <property type="match status" value="1"/>
</dbReference>
<comment type="similarity">
    <text evidence="5">Belongs to the dihydroorotate dehydrogenase family. Type 2 subfamily.</text>
</comment>
<organism evidence="14">
    <name type="scientific">freshwater metagenome</name>
    <dbReference type="NCBI Taxonomy" id="449393"/>
    <lineage>
        <taxon>unclassified sequences</taxon>
        <taxon>metagenomes</taxon>
        <taxon>ecological metagenomes</taxon>
    </lineage>
</organism>
<dbReference type="GO" id="GO:0044205">
    <property type="term" value="P:'de novo' UMP biosynthetic process"/>
    <property type="evidence" value="ECO:0007669"/>
    <property type="project" value="UniProtKB-UniPathway"/>
</dbReference>
<comment type="cofactor">
    <cofactor evidence="1">
        <name>FMN</name>
        <dbReference type="ChEBI" id="CHEBI:58210"/>
    </cofactor>
</comment>
<evidence type="ECO:0000256" key="9">
    <source>
        <dbReference type="ARBA" id="ARBA00022975"/>
    </source>
</evidence>
<reference evidence="14" key="1">
    <citation type="submission" date="2020-05" db="EMBL/GenBank/DDBJ databases">
        <authorList>
            <person name="Chiriac C."/>
            <person name="Salcher M."/>
            <person name="Ghai R."/>
            <person name="Kavagutti S V."/>
        </authorList>
    </citation>
    <scope>NUCLEOTIDE SEQUENCE</scope>
</reference>
<dbReference type="PROSITE" id="PS00911">
    <property type="entry name" value="DHODEHASE_1"/>
    <property type="match status" value="1"/>
</dbReference>
<keyword evidence="11" id="KW-0472">Membrane</keyword>
<dbReference type="InterPro" id="IPR005720">
    <property type="entry name" value="Dihydroorotate_DH_cat"/>
</dbReference>
<dbReference type="PROSITE" id="PS00912">
    <property type="entry name" value="DHODEHASE_2"/>
    <property type="match status" value="1"/>
</dbReference>
<name>A0A6J6N0Z5_9ZZZZ</name>
<evidence type="ECO:0000256" key="8">
    <source>
        <dbReference type="ARBA" id="ARBA00022643"/>
    </source>
</evidence>
<evidence type="ECO:0000256" key="6">
    <source>
        <dbReference type="ARBA" id="ARBA00012791"/>
    </source>
</evidence>
<feature type="domain" description="Dihydroorotate dehydrogenase catalytic" evidence="13">
    <location>
        <begin position="46"/>
        <end position="331"/>
    </location>
</feature>
<evidence type="ECO:0000256" key="7">
    <source>
        <dbReference type="ARBA" id="ARBA00022630"/>
    </source>
</evidence>
<dbReference type="NCBIfam" id="NF003652">
    <property type="entry name" value="PRK05286.2-5"/>
    <property type="match status" value="1"/>
</dbReference>
<keyword evidence="9" id="KW-0665">Pyrimidine biosynthesis</keyword>
<dbReference type="InterPro" id="IPR012135">
    <property type="entry name" value="Dihydroorotate_DH_1_2"/>
</dbReference>
<evidence type="ECO:0000256" key="11">
    <source>
        <dbReference type="ARBA" id="ARBA00023136"/>
    </source>
</evidence>
<dbReference type="PIRSF" id="PIRSF000164">
    <property type="entry name" value="DHO_oxidase"/>
    <property type="match status" value="1"/>
</dbReference>
<dbReference type="Pfam" id="PF01180">
    <property type="entry name" value="DHO_dh"/>
    <property type="match status" value="1"/>
</dbReference>
<dbReference type="EMBL" id="CAEZXL010000014">
    <property type="protein sequence ID" value="CAB4679822.1"/>
    <property type="molecule type" value="Genomic_DNA"/>
</dbReference>
<dbReference type="NCBIfam" id="NF003648">
    <property type="entry name" value="PRK05286.2-1"/>
    <property type="match status" value="1"/>
</dbReference>
<evidence type="ECO:0000256" key="12">
    <source>
        <dbReference type="ARBA" id="ARBA00048639"/>
    </source>
</evidence>
<sequence>MLYSLAFKLFLSRLDPEDAHHLGMFAIRLASSLRLTKLLPKIRSASVSAFGLTFNAPFGLAAGFDKNAIAVRALGELGFSHVEVGTVTAIPQDGNETPRLFRLKADRALINRMGFNNDGAVVVAKRLEKLRASKQKLPIIGVNIGKSRVVEVEDAVSDYETSARLLAPFADYLAVNVSSPNTPGLRSLQSVEALKPILEAVLAQAKGKPVLVKIAPDLADDDVVAVANLAKKLGLAGVIATNTTISRAGLKTASPKVEAMGAGGLSGAPVNARSLEVLRLLKKTLGDDLAIVSVGGVETKEQVLERMKAGATLVQGYTGFIYFGPLWARKLNRI</sequence>
<comment type="pathway">
    <text evidence="4">Pyrimidine metabolism; UMP biosynthesis via de novo pathway; orotate from (S)-dihydroorotate (quinone route): step 1/1.</text>
</comment>
<comment type="catalytic activity">
    <reaction evidence="12">
        <text>(S)-dihydroorotate + a quinone = orotate + a quinol</text>
        <dbReference type="Rhea" id="RHEA:30187"/>
        <dbReference type="ChEBI" id="CHEBI:24646"/>
        <dbReference type="ChEBI" id="CHEBI:30839"/>
        <dbReference type="ChEBI" id="CHEBI:30864"/>
        <dbReference type="ChEBI" id="CHEBI:132124"/>
        <dbReference type="EC" id="1.3.5.2"/>
    </reaction>
</comment>
<dbReference type="SUPFAM" id="SSF51395">
    <property type="entry name" value="FMN-linked oxidoreductases"/>
    <property type="match status" value="1"/>
</dbReference>
<dbReference type="GO" id="GO:0005886">
    <property type="term" value="C:plasma membrane"/>
    <property type="evidence" value="ECO:0007669"/>
    <property type="project" value="TreeGrafter"/>
</dbReference>
<dbReference type="CDD" id="cd04738">
    <property type="entry name" value="DHOD_2_like"/>
    <property type="match status" value="1"/>
</dbReference>
<evidence type="ECO:0000256" key="2">
    <source>
        <dbReference type="ARBA" id="ARBA00003125"/>
    </source>
</evidence>